<evidence type="ECO:0000256" key="9">
    <source>
        <dbReference type="ARBA" id="ARBA00023118"/>
    </source>
</evidence>
<dbReference type="PANTHER" id="PTHR47963">
    <property type="entry name" value="DEAD-BOX ATP-DEPENDENT RNA HELICASE 47, MITOCHONDRIAL"/>
    <property type="match status" value="1"/>
</dbReference>
<dbReference type="InterPro" id="IPR054712">
    <property type="entry name" value="Cas3-like_dom"/>
</dbReference>
<evidence type="ECO:0000259" key="10">
    <source>
        <dbReference type="PROSITE" id="PS51194"/>
    </source>
</evidence>
<dbReference type="PANTHER" id="PTHR47963:SF9">
    <property type="entry name" value="CRISPR-ASSOCIATED ENDONUCLEASE_HELICASE CAS3"/>
    <property type="match status" value="1"/>
</dbReference>
<dbReference type="GO" id="GO:0003723">
    <property type="term" value="F:RNA binding"/>
    <property type="evidence" value="ECO:0007669"/>
    <property type="project" value="TreeGrafter"/>
</dbReference>
<dbReference type="NCBIfam" id="TIGR01587">
    <property type="entry name" value="cas3_core"/>
    <property type="match status" value="1"/>
</dbReference>
<dbReference type="GO" id="GO:0016787">
    <property type="term" value="F:hydrolase activity"/>
    <property type="evidence" value="ECO:0007669"/>
    <property type="project" value="UniProtKB-KW"/>
</dbReference>
<dbReference type="SUPFAM" id="SSF109604">
    <property type="entry name" value="HD-domain/PDEase-like"/>
    <property type="match status" value="1"/>
</dbReference>
<name>A0A2N6SSU0_FINMA</name>
<comment type="caution">
    <text evidence="12">The sequence shown here is derived from an EMBL/GenBank/DDBJ whole genome shotgun (WGS) entry which is preliminary data.</text>
</comment>
<dbReference type="EMBL" id="PNHD01000005">
    <property type="protein sequence ID" value="PMC60140.1"/>
    <property type="molecule type" value="Genomic_DNA"/>
</dbReference>
<dbReference type="Proteomes" id="UP000235723">
    <property type="component" value="Unassembled WGS sequence"/>
</dbReference>
<keyword evidence="12" id="KW-0255">Endonuclease</keyword>
<evidence type="ECO:0000256" key="6">
    <source>
        <dbReference type="ARBA" id="ARBA00022801"/>
    </source>
</evidence>
<feature type="domain" description="HD Cas3-type" evidence="11">
    <location>
        <begin position="9"/>
        <end position="187"/>
    </location>
</feature>
<dbReference type="RefSeq" id="WP_102164126.1">
    <property type="nucleotide sequence ID" value="NZ_PNHD01000005.1"/>
</dbReference>
<evidence type="ECO:0000256" key="5">
    <source>
        <dbReference type="ARBA" id="ARBA00022741"/>
    </source>
</evidence>
<evidence type="ECO:0000256" key="4">
    <source>
        <dbReference type="ARBA" id="ARBA00022723"/>
    </source>
</evidence>
<keyword evidence="6" id="KW-0378">Hydrolase</keyword>
<dbReference type="Pfam" id="PF18019">
    <property type="entry name" value="Cas3_HD"/>
    <property type="match status" value="1"/>
</dbReference>
<dbReference type="InterPro" id="IPR011545">
    <property type="entry name" value="DEAD/DEAH_box_helicase_dom"/>
</dbReference>
<feature type="domain" description="Helicase C-terminal" evidence="10">
    <location>
        <begin position="427"/>
        <end position="595"/>
    </location>
</feature>
<evidence type="ECO:0000256" key="1">
    <source>
        <dbReference type="ARBA" id="ARBA00006847"/>
    </source>
</evidence>
<dbReference type="CDD" id="cd09641">
    <property type="entry name" value="Cas3''_I"/>
    <property type="match status" value="1"/>
</dbReference>
<comment type="similarity">
    <text evidence="1">In the N-terminal section; belongs to the CRISPR-associated nuclease Cas3-HD family.</text>
</comment>
<dbReference type="GO" id="GO:0004519">
    <property type="term" value="F:endonuclease activity"/>
    <property type="evidence" value="ECO:0007669"/>
    <property type="project" value="UniProtKB-KW"/>
</dbReference>
<reference evidence="12 13" key="1">
    <citation type="submission" date="2017-09" db="EMBL/GenBank/DDBJ databases">
        <title>Bacterial strain isolated from the female urinary microbiota.</title>
        <authorList>
            <person name="Thomas-White K."/>
            <person name="Kumar N."/>
            <person name="Forster S."/>
            <person name="Putonti C."/>
            <person name="Lawley T."/>
            <person name="Wolfe A.J."/>
        </authorList>
    </citation>
    <scope>NUCLEOTIDE SEQUENCE [LARGE SCALE GENOMIC DNA]</scope>
    <source>
        <strain evidence="12 13">UMB0115</strain>
    </source>
</reference>
<keyword evidence="4" id="KW-0479">Metal-binding</keyword>
<dbReference type="GO" id="GO:0005524">
    <property type="term" value="F:ATP binding"/>
    <property type="evidence" value="ECO:0007669"/>
    <property type="project" value="UniProtKB-KW"/>
</dbReference>
<sequence length="755" mass="88070">MHHNRYLAKSNPEETIQQHTDNLLKQLEILKSIYPNINVNFDLLYYACLYHDLGKISLSFQKKVDKNLSDSITNNEEFPHGVLSTLFIDTKKLRKLGFSSEEVSLLYQSVYYHHHRKSLDNVNKSKVTDQTDNLKLELEKFHYDKLDDIKLVEFKERLLDKSTIEDQTKFLKKYIILKGLLNRLDYAASAHIKVENKNDFLEEYLELFMKKLKKKEIEKGNPEPKWNDLQLFMKENSNENLVIIAQTGMGKTEGSLLWIGNNKGFFTLPIRTANNAIYNRLKFDILNGEKINERIALLHGDIKSFYYNNSPENETTADIEGYFTKTRQLSLPITVSTLDQLFTIVFKYRNYESVLATLSYSKVVIDEIQMYGPELIGYLIAGLIMIQNIGGKFAIVTATFPGFLKQLMNEYGLKYKMSPAPFVDKGKIRHSVKWIEEKINSDFIEQKYYDNRILVICNTVKECQSLYSELKDREIPVNMFHSKFIKKDREQKEANILEFGKLFKNGKRNNDVGIWITTSVAEASLDIDFDILITELSDVNSLFQRFGRCYRKREWSDEGYNCYVFEGGKKKCSGVSSVIDEEIFNISKQNLRRFFASHSSKITEEEKMNLVESIYSYENIKNTKYYKTITHFIDKPELYLPAETDKKEAQQNFREIASVTVMPKTVYDENKEEILNYLEELNDFKNDISKRVIARQNIYKYTLTLGYEEFANVYKHSLTNIIEISSYEKIQVVDCNYSYDFGISAAQSNSGGIFI</sequence>
<dbReference type="SUPFAM" id="SSF52540">
    <property type="entry name" value="P-loop containing nucleoside triphosphate hydrolases"/>
    <property type="match status" value="1"/>
</dbReference>
<protein>
    <submittedName>
        <fullName evidence="12">CRISPR-associated helicase/endonuclease Cas3</fullName>
    </submittedName>
</protein>
<evidence type="ECO:0000256" key="7">
    <source>
        <dbReference type="ARBA" id="ARBA00022806"/>
    </source>
</evidence>
<keyword evidence="8" id="KW-0067">ATP-binding</keyword>
<dbReference type="Pfam" id="PF22590">
    <property type="entry name" value="Cas3-like_C_2"/>
    <property type="match status" value="1"/>
</dbReference>
<dbReference type="InterPro" id="IPR050547">
    <property type="entry name" value="DEAD_box_RNA_helicases"/>
</dbReference>
<dbReference type="InterPro" id="IPR006483">
    <property type="entry name" value="CRISPR-assoc_Cas3_HD"/>
</dbReference>
<dbReference type="Gene3D" id="1.10.3210.30">
    <property type="match status" value="1"/>
</dbReference>
<dbReference type="PROSITE" id="PS51643">
    <property type="entry name" value="HD_CAS3"/>
    <property type="match status" value="1"/>
</dbReference>
<dbReference type="NCBIfam" id="TIGR01596">
    <property type="entry name" value="cas3_HD"/>
    <property type="match status" value="1"/>
</dbReference>
<dbReference type="GO" id="GO:0046872">
    <property type="term" value="F:metal ion binding"/>
    <property type="evidence" value="ECO:0007669"/>
    <property type="project" value="UniProtKB-KW"/>
</dbReference>
<dbReference type="Pfam" id="PF00270">
    <property type="entry name" value="DEAD"/>
    <property type="match status" value="1"/>
</dbReference>
<evidence type="ECO:0000256" key="2">
    <source>
        <dbReference type="ARBA" id="ARBA00009046"/>
    </source>
</evidence>
<proteinExistence type="inferred from homology"/>
<dbReference type="GO" id="GO:0051607">
    <property type="term" value="P:defense response to virus"/>
    <property type="evidence" value="ECO:0007669"/>
    <property type="project" value="UniProtKB-KW"/>
</dbReference>
<dbReference type="InterPro" id="IPR027417">
    <property type="entry name" value="P-loop_NTPase"/>
</dbReference>
<organism evidence="12 13">
    <name type="scientific">Finegoldia magna</name>
    <name type="common">Peptostreptococcus magnus</name>
    <dbReference type="NCBI Taxonomy" id="1260"/>
    <lineage>
        <taxon>Bacteria</taxon>
        <taxon>Bacillati</taxon>
        <taxon>Bacillota</taxon>
        <taxon>Tissierellia</taxon>
        <taxon>Tissierellales</taxon>
        <taxon>Peptoniphilaceae</taxon>
        <taxon>Finegoldia</taxon>
    </lineage>
</organism>
<dbReference type="Gene3D" id="3.40.50.300">
    <property type="entry name" value="P-loop containing nucleotide triphosphate hydrolases"/>
    <property type="match status" value="2"/>
</dbReference>
<dbReference type="SMART" id="SM00490">
    <property type="entry name" value="HELICc"/>
    <property type="match status" value="1"/>
</dbReference>
<evidence type="ECO:0000259" key="11">
    <source>
        <dbReference type="PROSITE" id="PS51643"/>
    </source>
</evidence>
<dbReference type="GO" id="GO:0003724">
    <property type="term" value="F:RNA helicase activity"/>
    <property type="evidence" value="ECO:0007669"/>
    <property type="project" value="TreeGrafter"/>
</dbReference>
<keyword evidence="7" id="KW-0347">Helicase</keyword>
<comment type="similarity">
    <text evidence="2">In the central section; belongs to the CRISPR-associated helicase Cas3 family.</text>
</comment>
<evidence type="ECO:0000256" key="8">
    <source>
        <dbReference type="ARBA" id="ARBA00022840"/>
    </source>
</evidence>
<dbReference type="SMART" id="SM00487">
    <property type="entry name" value="DEXDc"/>
    <property type="match status" value="1"/>
</dbReference>
<accession>A0A2N6SSU0</accession>
<dbReference type="InterPro" id="IPR006474">
    <property type="entry name" value="Helicase_Cas3_CRISPR-ass_core"/>
</dbReference>
<evidence type="ECO:0000256" key="3">
    <source>
        <dbReference type="ARBA" id="ARBA00022722"/>
    </source>
</evidence>
<dbReference type="InterPro" id="IPR014001">
    <property type="entry name" value="Helicase_ATP-bd"/>
</dbReference>
<gene>
    <name evidence="12" type="ORF">CJ208_04755</name>
</gene>
<dbReference type="InterPro" id="IPR001650">
    <property type="entry name" value="Helicase_C-like"/>
</dbReference>
<keyword evidence="9" id="KW-0051">Antiviral defense</keyword>
<evidence type="ECO:0000313" key="12">
    <source>
        <dbReference type="EMBL" id="PMC60140.1"/>
    </source>
</evidence>
<dbReference type="PROSITE" id="PS51194">
    <property type="entry name" value="HELICASE_CTER"/>
    <property type="match status" value="1"/>
</dbReference>
<keyword evidence="3" id="KW-0540">Nuclease</keyword>
<evidence type="ECO:0000313" key="13">
    <source>
        <dbReference type="Proteomes" id="UP000235723"/>
    </source>
</evidence>
<dbReference type="InterPro" id="IPR038257">
    <property type="entry name" value="CRISPR-assoc_Cas3_HD_sf"/>
</dbReference>
<keyword evidence="5" id="KW-0547">Nucleotide-binding</keyword>
<dbReference type="AlphaFoldDB" id="A0A2N6SSU0"/>